<evidence type="ECO:0000313" key="1">
    <source>
        <dbReference type="EMBL" id="KAI9451703.1"/>
    </source>
</evidence>
<sequence length="275" mass="29329">MSWPYSPPYKACSTTLTQTAPQEVFMSKGRESQWLSLERAKVVNMSILPPVISILPDSLLSCLSLSQLSQQLQIWLQYARLKVEHGCQHHFLNEVENLYFRNSTLKGKSKVLAPSSSSSACPLSSLCPVISSSLTASGPSPKAALASSQMTKGAKVAPEANQAAVPPVPAPSPPPTIFVSSPLPAAVAIVSPCEPPPSQLSTPAKSALPYATMRGTPMPSGGMLMQIQVFEGSTLKLAMLSPSTLSAFMQNHPVAQQQLSSTVTMDFLSLFPFIM</sequence>
<protein>
    <submittedName>
        <fullName evidence="1">Uncharacterized protein</fullName>
    </submittedName>
</protein>
<reference evidence="1" key="1">
    <citation type="submission" date="2021-03" db="EMBL/GenBank/DDBJ databases">
        <title>Evolutionary priming and transition to the ectomycorrhizal habit in an iconic lineage of mushroom-forming fungi: is preadaptation a requirement?</title>
        <authorList>
            <consortium name="DOE Joint Genome Institute"/>
            <person name="Looney B.P."/>
            <person name="Miyauchi S."/>
            <person name="Morin E."/>
            <person name="Drula E."/>
            <person name="Courty P.E."/>
            <person name="Chicoki N."/>
            <person name="Fauchery L."/>
            <person name="Kohler A."/>
            <person name="Kuo A."/>
            <person name="LaButti K."/>
            <person name="Pangilinan J."/>
            <person name="Lipzen A."/>
            <person name="Riley R."/>
            <person name="Andreopoulos W."/>
            <person name="He G."/>
            <person name="Johnson J."/>
            <person name="Barry K.W."/>
            <person name="Grigoriev I.V."/>
            <person name="Nagy L."/>
            <person name="Hibbett D."/>
            <person name="Henrissat B."/>
            <person name="Matheny P.B."/>
            <person name="Labbe J."/>
            <person name="Martin A.F."/>
        </authorList>
    </citation>
    <scope>NUCLEOTIDE SEQUENCE</scope>
    <source>
        <strain evidence="1">BPL698</strain>
    </source>
</reference>
<evidence type="ECO:0000313" key="2">
    <source>
        <dbReference type="Proteomes" id="UP001207468"/>
    </source>
</evidence>
<name>A0ACC0TXD9_9AGAM</name>
<dbReference type="Proteomes" id="UP001207468">
    <property type="component" value="Unassembled WGS sequence"/>
</dbReference>
<organism evidence="1 2">
    <name type="scientific">Russula earlei</name>
    <dbReference type="NCBI Taxonomy" id="71964"/>
    <lineage>
        <taxon>Eukaryota</taxon>
        <taxon>Fungi</taxon>
        <taxon>Dikarya</taxon>
        <taxon>Basidiomycota</taxon>
        <taxon>Agaricomycotina</taxon>
        <taxon>Agaricomycetes</taxon>
        <taxon>Russulales</taxon>
        <taxon>Russulaceae</taxon>
        <taxon>Russula</taxon>
    </lineage>
</organism>
<feature type="non-terminal residue" evidence="1">
    <location>
        <position position="275"/>
    </location>
</feature>
<proteinExistence type="predicted"/>
<gene>
    <name evidence="1" type="ORF">F5148DRAFT_1238612</name>
</gene>
<comment type="caution">
    <text evidence="1">The sequence shown here is derived from an EMBL/GenBank/DDBJ whole genome shotgun (WGS) entry which is preliminary data.</text>
</comment>
<dbReference type="EMBL" id="JAGFNK010000364">
    <property type="protein sequence ID" value="KAI9451703.1"/>
    <property type="molecule type" value="Genomic_DNA"/>
</dbReference>
<accession>A0ACC0TXD9</accession>
<keyword evidence="2" id="KW-1185">Reference proteome</keyword>